<dbReference type="OrthoDB" id="7504372at2"/>
<protein>
    <submittedName>
        <fullName evidence="1">Uncharacterized protein</fullName>
    </submittedName>
</protein>
<dbReference type="EMBL" id="CP011771">
    <property type="protein sequence ID" value="AKM12005.1"/>
    <property type="molecule type" value="Genomic_DNA"/>
</dbReference>
<keyword evidence="1" id="KW-0614">Plasmid</keyword>
<dbReference type="AlphaFoldDB" id="A0A0G3XKA6"/>
<gene>
    <name evidence="1" type="ORF">AB433_17820</name>
</gene>
<proteinExistence type="predicted"/>
<dbReference type="InterPro" id="IPR001387">
    <property type="entry name" value="Cro/C1-type_HTH"/>
</dbReference>
<sequence length="173" mass="19878">MPHSTVTPETVFRTRPASPEDSVFSFGEPAPRLSEQEQYKRLIDAEAAKQGLALAHLADRIGVARPRLHKVIRKKVMLRDDLRDQLFEALEIDCVRAKFCVAFLHDHTAYGDPEVFLICEAMKGFYCEILTRRRGEIQVTLRPPIIHEALGRAYDMLLSHQERVMEHDRTLQA</sequence>
<evidence type="ECO:0000313" key="1">
    <source>
        <dbReference type="EMBL" id="AKM12005.1"/>
    </source>
</evidence>
<dbReference type="RefSeq" id="WP_047824460.1">
    <property type="nucleotide sequence ID" value="NZ_CP011771.1"/>
</dbReference>
<organism evidence="1 2">
    <name type="scientific">Croceicoccus naphthovorans</name>
    <dbReference type="NCBI Taxonomy" id="1348774"/>
    <lineage>
        <taxon>Bacteria</taxon>
        <taxon>Pseudomonadati</taxon>
        <taxon>Pseudomonadota</taxon>
        <taxon>Alphaproteobacteria</taxon>
        <taxon>Sphingomonadales</taxon>
        <taxon>Erythrobacteraceae</taxon>
        <taxon>Croceicoccus</taxon>
    </lineage>
</organism>
<dbReference type="Proteomes" id="UP000035287">
    <property type="component" value="Plasmid p1"/>
</dbReference>
<keyword evidence="2" id="KW-1185">Reference proteome</keyword>
<dbReference type="CDD" id="cd00093">
    <property type="entry name" value="HTH_XRE"/>
    <property type="match status" value="1"/>
</dbReference>
<dbReference type="PATRIC" id="fig|1348774.3.peg.3754"/>
<reference evidence="1 2" key="1">
    <citation type="submission" date="2015-06" db="EMBL/GenBank/DDBJ databases">
        <authorList>
            <person name="Zeng Y."/>
            <person name="Huang Y."/>
        </authorList>
    </citation>
    <scope>NUCLEOTIDE SEQUENCE [LARGE SCALE GENOMIC DNA]</scope>
    <source>
        <strain evidence="1 2">PQ-2</strain>
        <plasmid evidence="2">Plasmid p1</plasmid>
    </source>
</reference>
<name>A0A0G3XKA6_9SPHN</name>
<evidence type="ECO:0000313" key="2">
    <source>
        <dbReference type="Proteomes" id="UP000035287"/>
    </source>
</evidence>
<geneLocation type="plasmid" evidence="1 2">
    <name>p1</name>
</geneLocation>
<dbReference type="KEGG" id="cna:AB433_17820"/>
<accession>A0A0G3XKA6</accession>